<proteinExistence type="predicted"/>
<comment type="caution">
    <text evidence="1">The sequence shown here is derived from an EMBL/GenBank/DDBJ whole genome shotgun (WGS) entry which is preliminary data.</text>
</comment>
<sequence length="217" mass="25517">MSFLLRIFCPSDEEEVAAIDAETQVNMTGENDESSNVPVEEIEEDHDGIPAEPDVAVDDHEVIVEPDEEINRRKNIILTAVRRGPEKGVTWHGLRLFVQRENVPIDTVFYTLLYDLIEGRIIKFPHRFLIRRRANRRHAEEQHLLMLHEFDSVPFPVRATDEDRERVLRFIRRVRVGVSYAQIPLINNTITDRLLRFELRALVEEGRIRQTRQEKFI</sequence>
<dbReference type="AlphaFoldDB" id="A0A4Y2ATU2"/>
<dbReference type="Proteomes" id="UP000499080">
    <property type="component" value="Unassembled WGS sequence"/>
</dbReference>
<organism evidence="1 2">
    <name type="scientific">Araneus ventricosus</name>
    <name type="common">Orbweaver spider</name>
    <name type="synonym">Epeira ventricosa</name>
    <dbReference type="NCBI Taxonomy" id="182803"/>
    <lineage>
        <taxon>Eukaryota</taxon>
        <taxon>Metazoa</taxon>
        <taxon>Ecdysozoa</taxon>
        <taxon>Arthropoda</taxon>
        <taxon>Chelicerata</taxon>
        <taxon>Arachnida</taxon>
        <taxon>Araneae</taxon>
        <taxon>Araneomorphae</taxon>
        <taxon>Entelegynae</taxon>
        <taxon>Araneoidea</taxon>
        <taxon>Araneidae</taxon>
        <taxon>Araneus</taxon>
    </lineage>
</organism>
<dbReference type="EMBL" id="BGPR01000033">
    <property type="protein sequence ID" value="GBL83452.1"/>
    <property type="molecule type" value="Genomic_DNA"/>
</dbReference>
<gene>
    <name evidence="1" type="ORF">AVEN_196317_1</name>
</gene>
<keyword evidence="2" id="KW-1185">Reference proteome</keyword>
<accession>A0A4Y2ATU2</accession>
<reference evidence="1 2" key="1">
    <citation type="journal article" date="2019" name="Sci. Rep.">
        <title>Orb-weaving spider Araneus ventricosus genome elucidates the spidroin gene catalogue.</title>
        <authorList>
            <person name="Kono N."/>
            <person name="Nakamura H."/>
            <person name="Ohtoshi R."/>
            <person name="Moran D.A.P."/>
            <person name="Shinohara A."/>
            <person name="Yoshida Y."/>
            <person name="Fujiwara M."/>
            <person name="Mori M."/>
            <person name="Tomita M."/>
            <person name="Arakawa K."/>
        </authorList>
    </citation>
    <scope>NUCLEOTIDE SEQUENCE [LARGE SCALE GENOMIC DNA]</scope>
</reference>
<evidence type="ECO:0000313" key="1">
    <source>
        <dbReference type="EMBL" id="GBL83452.1"/>
    </source>
</evidence>
<protein>
    <submittedName>
        <fullName evidence="1">Uncharacterized protein</fullName>
    </submittedName>
</protein>
<evidence type="ECO:0000313" key="2">
    <source>
        <dbReference type="Proteomes" id="UP000499080"/>
    </source>
</evidence>
<name>A0A4Y2ATU2_ARAVE</name>